<accession>A0ABR2KIZ1</accession>
<proteinExistence type="predicted"/>
<reference evidence="1 2" key="1">
    <citation type="submission" date="2024-04" db="EMBL/GenBank/DDBJ databases">
        <title>Tritrichomonas musculus Genome.</title>
        <authorList>
            <person name="Alves-Ferreira E."/>
            <person name="Grigg M."/>
            <person name="Lorenzi H."/>
            <person name="Galac M."/>
        </authorList>
    </citation>
    <scope>NUCLEOTIDE SEQUENCE [LARGE SCALE GENOMIC DNA]</scope>
    <source>
        <strain evidence="1 2">EAF2021</strain>
    </source>
</reference>
<protein>
    <recommendedName>
        <fullName evidence="3">Trafficking protein particle complex subunit 11 C-terminal domain-containing protein</fullName>
    </recommendedName>
</protein>
<dbReference type="Proteomes" id="UP001470230">
    <property type="component" value="Unassembled WGS sequence"/>
</dbReference>
<keyword evidence="2" id="KW-1185">Reference proteome</keyword>
<evidence type="ECO:0000313" key="1">
    <source>
        <dbReference type="EMBL" id="KAK8891041.1"/>
    </source>
</evidence>
<comment type="caution">
    <text evidence="1">The sequence shown here is derived from an EMBL/GenBank/DDBJ whole genome shotgun (WGS) entry which is preliminary data.</text>
</comment>
<dbReference type="EMBL" id="JAPFFF010000004">
    <property type="protein sequence ID" value="KAK8891041.1"/>
    <property type="molecule type" value="Genomic_DNA"/>
</dbReference>
<gene>
    <name evidence="1" type="ORF">M9Y10_028245</name>
</gene>
<name>A0ABR2KIZ1_9EUKA</name>
<organism evidence="1 2">
    <name type="scientific">Tritrichomonas musculus</name>
    <dbReference type="NCBI Taxonomy" id="1915356"/>
    <lineage>
        <taxon>Eukaryota</taxon>
        <taxon>Metamonada</taxon>
        <taxon>Parabasalia</taxon>
        <taxon>Tritrichomonadida</taxon>
        <taxon>Tritrichomonadidae</taxon>
        <taxon>Tritrichomonas</taxon>
    </lineage>
</organism>
<evidence type="ECO:0000313" key="2">
    <source>
        <dbReference type="Proteomes" id="UP001470230"/>
    </source>
</evidence>
<evidence type="ECO:0008006" key="3">
    <source>
        <dbReference type="Google" id="ProtNLM"/>
    </source>
</evidence>
<sequence>MKRYNIDPSIIQSINFKIIIPVNLQNCLNDIDNCETRNWVVPGETLFFIIRTSASILQLDTLTFSVFLKKKQVKSRRSTLTTASSTELVNAEYFLDIIDTNALHQFPSMVPFHLPSGEAIYPLSVKIPITMNAPFSLEVYTPRKKAPIAKIDMRSISPFNVTVESHATSLSLITLFKIEALFKVQGIDKLYIESADIDFDTRPPHNGKDFKSNIKIDKPCNCKCEVVDNESLSAVFSLIPLTELGAATLSNITLNFKITWRIKELAYTTVWIAEMDAPSFGMAMLLPPVTTKALKTTTVPLRITNLKETRKNLELVFDGGAIQPVAQRIRLPEIATGESITINISFLPLNSGYHQLKFWAEEDGVKIEPLFPTYIEIVD</sequence>